<feature type="compositionally biased region" description="Basic and acidic residues" evidence="5">
    <location>
        <begin position="1068"/>
        <end position="1081"/>
    </location>
</feature>
<evidence type="ECO:0000313" key="7">
    <source>
        <dbReference type="EMBL" id="MBA9081289.1"/>
    </source>
</evidence>
<dbReference type="PANTHER" id="PTHR33841">
    <property type="entry name" value="DNA METHYLTRANSFERASE YEEA-RELATED"/>
    <property type="match status" value="1"/>
</dbReference>
<dbReference type="RefSeq" id="WP_220125179.1">
    <property type="nucleotide sequence ID" value="NZ_JACJIO010000008.1"/>
</dbReference>
<dbReference type="Pfam" id="PF18135">
    <property type="entry name" value="Type_ISP_C"/>
    <property type="match status" value="1"/>
</dbReference>
<evidence type="ECO:0000256" key="1">
    <source>
        <dbReference type="ARBA" id="ARBA00011900"/>
    </source>
</evidence>
<comment type="catalytic activity">
    <reaction evidence="4">
        <text>a 2'-deoxyadenosine in DNA + S-adenosyl-L-methionine = an N(6)-methyl-2'-deoxyadenosine in DNA + S-adenosyl-L-homocysteine + H(+)</text>
        <dbReference type="Rhea" id="RHEA:15197"/>
        <dbReference type="Rhea" id="RHEA-COMP:12418"/>
        <dbReference type="Rhea" id="RHEA-COMP:12419"/>
        <dbReference type="ChEBI" id="CHEBI:15378"/>
        <dbReference type="ChEBI" id="CHEBI:57856"/>
        <dbReference type="ChEBI" id="CHEBI:59789"/>
        <dbReference type="ChEBI" id="CHEBI:90615"/>
        <dbReference type="ChEBI" id="CHEBI:90616"/>
        <dbReference type="EC" id="2.1.1.72"/>
    </reaction>
</comment>
<dbReference type="PRINTS" id="PR00507">
    <property type="entry name" value="N12N6MTFRASE"/>
</dbReference>
<dbReference type="EMBL" id="JACJIO010000008">
    <property type="protein sequence ID" value="MBA9081289.1"/>
    <property type="molecule type" value="Genomic_DNA"/>
</dbReference>
<keyword evidence="3" id="KW-0808">Transferase</keyword>
<accession>A0ABR6DYB2</accession>
<dbReference type="InterPro" id="IPR041635">
    <property type="entry name" value="Type_ISP_LLaBIII_C"/>
</dbReference>
<feature type="region of interest" description="Disordered" evidence="5">
    <location>
        <begin position="1060"/>
        <end position="1089"/>
    </location>
</feature>
<keyword evidence="8" id="KW-1185">Reference proteome</keyword>
<name>A0ABR6DYB2_9MICC</name>
<sequence>MIDAPLAQLAETYARDARLASTSGVSAEPEAQLTVPVSEFLRAFSSVTGLGDLSLLREAQLDGVRPDFAALIDGRPCGWVELKAPGHTVIGEKWRGREKGQWDLLSQLDALLVSNGDEIALYVSGSLVDTAFLPVDGVAGWDADRLRTVLEQFTLAQPRPITRVSQLADRLAPLARFLRERLQEGLSNNYRSVREAKAAWDHTVHHTTTDAQFAGDVAQVVAYSMAIAGLSGQADRNADGVVTLEEAKHALETAHRNVLAASLGPIIGIPALMEYIAPEVGAIMRLVSSMDVAAIERSTDSRGEPWLWFYEDFLQRYDPAARNRAGVYYTPISVVQCQVRVVDALLRERFGQTLGFGAPSVVTLDPATGSGTYPLAVIDRAEAAAREERGPAGVAQVAKNLTKNLLAFELLPGPYSVAHLRIGQRLAEAQGHAFQAEEIGVYLTDTLEDPSAGMAAGLFGDARVLVEAAEAARRIKRDRRITVAIGNPPYDRVTSGTGGWVEHGDGEDALFDDVIGPAQEQSVIFSAQASLYNLYVYFWRWAIWKAFQQDPGDQAIISFITASSWLTGPAFVGLRDLARRTASEIWVMDLGGEGRGARQEENVFDIQTPVAIVTLVRTGKAAREASVYYRRFRGTRAEKFAALDEVARLDPDDGTWECLPGGAGDPLAPASGGEGWAAMPALADLFPWQQPGIKYNRAWPVAPDQDTLRRRWRELLADPSADARAEKYVTGHSGRTIHTAVSGLTPLAALPADAEHRPITRVAWRSFDRQWTFDDPRLAKTDSPALWQALSDRQLFFVSPRTARISGGPAVTVATAVPDLHYYNNRGGKDVIPLYRDAEAAQPNVTGGLLPLLGERYRQEVTPEDLAAYVMGVAGHDAYVQRFDEALEGSPVRVPLTVDPALFARAVELGERLLWLQTYGERFTGADRPARRVPRVPGLGWEEPVTALPASPRAVSYDPATQRLTVGDGVVTGVSPEVRAFAVSGMNVLDKWLGARTATGIGRAAGKAATPLDRIRPTEWADEWNDELLDLLRVLTETVSLGTDQAALLDEILAGDLIPASELPEPTPAERKVPKTIKRDPGSGQGEMF</sequence>
<protein>
    <recommendedName>
        <fullName evidence="1">site-specific DNA-methyltransferase (adenine-specific)</fullName>
        <ecNumber evidence="1">2.1.1.72</ecNumber>
    </recommendedName>
</protein>
<dbReference type="InterPro" id="IPR029063">
    <property type="entry name" value="SAM-dependent_MTases_sf"/>
</dbReference>
<evidence type="ECO:0000256" key="5">
    <source>
        <dbReference type="SAM" id="MobiDB-lite"/>
    </source>
</evidence>
<proteinExistence type="predicted"/>
<feature type="domain" description="Type ISP restriction-modification enzyme LLaBIII C-terminal specificity" evidence="6">
    <location>
        <begin position="684"/>
        <end position="1031"/>
    </location>
</feature>
<organism evidence="7 8">
    <name type="scientific">Micrococcus aloeverae</name>
    <dbReference type="NCBI Taxonomy" id="1391911"/>
    <lineage>
        <taxon>Bacteria</taxon>
        <taxon>Bacillati</taxon>
        <taxon>Actinomycetota</taxon>
        <taxon>Actinomycetes</taxon>
        <taxon>Micrococcales</taxon>
        <taxon>Micrococcaceae</taxon>
        <taxon>Micrococcus</taxon>
    </lineage>
</organism>
<dbReference type="PANTHER" id="PTHR33841:SF1">
    <property type="entry name" value="DNA METHYLTRANSFERASE A"/>
    <property type="match status" value="1"/>
</dbReference>
<evidence type="ECO:0000256" key="4">
    <source>
        <dbReference type="ARBA" id="ARBA00047942"/>
    </source>
</evidence>
<evidence type="ECO:0000256" key="2">
    <source>
        <dbReference type="ARBA" id="ARBA00022603"/>
    </source>
</evidence>
<dbReference type="Proteomes" id="UP000582085">
    <property type="component" value="Unassembled WGS sequence"/>
</dbReference>
<dbReference type="Gene3D" id="3.40.50.150">
    <property type="entry name" value="Vaccinia Virus protein VP39"/>
    <property type="match status" value="1"/>
</dbReference>
<keyword evidence="2" id="KW-0489">Methyltransferase</keyword>
<reference evidence="7 8" key="1">
    <citation type="submission" date="2020-08" db="EMBL/GenBank/DDBJ databases">
        <title>The Agave Microbiome: Exploring the role of microbial communities in plant adaptations to desert environments.</title>
        <authorList>
            <person name="Partida-Martinez L.P."/>
        </authorList>
    </citation>
    <scope>NUCLEOTIDE SEQUENCE [LARGE SCALE GENOMIC DNA]</scope>
    <source>
        <strain evidence="7 8">RAT4</strain>
    </source>
</reference>
<dbReference type="EC" id="2.1.1.72" evidence="1"/>
<comment type="caution">
    <text evidence="7">The sequence shown here is derived from an EMBL/GenBank/DDBJ whole genome shotgun (WGS) entry which is preliminary data.</text>
</comment>
<evidence type="ECO:0000313" key="8">
    <source>
        <dbReference type="Proteomes" id="UP000582085"/>
    </source>
</evidence>
<gene>
    <name evidence="7" type="ORF">FHR79_001402</name>
</gene>
<evidence type="ECO:0000256" key="3">
    <source>
        <dbReference type="ARBA" id="ARBA00022679"/>
    </source>
</evidence>
<evidence type="ECO:0000259" key="6">
    <source>
        <dbReference type="Pfam" id="PF18135"/>
    </source>
</evidence>
<dbReference type="SUPFAM" id="SSF53335">
    <property type="entry name" value="S-adenosyl-L-methionine-dependent methyltransferases"/>
    <property type="match status" value="1"/>
</dbReference>
<dbReference type="InterPro" id="IPR050953">
    <property type="entry name" value="N4_N6_ade-DNA_methylase"/>
</dbReference>